<dbReference type="GO" id="GO:0032259">
    <property type="term" value="P:methylation"/>
    <property type="evidence" value="ECO:0007669"/>
    <property type="project" value="UniProtKB-KW"/>
</dbReference>
<keyword evidence="4 7" id="KW-0808">Transferase</keyword>
<dbReference type="GO" id="GO:1904047">
    <property type="term" value="F:S-adenosyl-L-methionine binding"/>
    <property type="evidence" value="ECO:0007669"/>
    <property type="project" value="TreeGrafter"/>
</dbReference>
<keyword evidence="5 7" id="KW-0949">S-adenosyl-L-methionine</keyword>
<dbReference type="GO" id="GO:0009307">
    <property type="term" value="P:DNA restriction-modification system"/>
    <property type="evidence" value="ECO:0007669"/>
    <property type="project" value="InterPro"/>
</dbReference>
<dbReference type="InterPro" id="IPR023095">
    <property type="entry name" value="Ade_MeTrfase_dom_2"/>
</dbReference>
<evidence type="ECO:0000313" key="9">
    <source>
        <dbReference type="Proteomes" id="UP000472580"/>
    </source>
</evidence>
<reference evidence="8 9" key="1">
    <citation type="submission" date="2019-12" db="EMBL/GenBank/DDBJ databases">
        <title>Microbes associate with the intestines of laboratory mice.</title>
        <authorList>
            <person name="Navarre W."/>
            <person name="Wong E."/>
        </authorList>
    </citation>
    <scope>NUCLEOTIDE SEQUENCE [LARGE SCALE GENOMIC DNA]</scope>
    <source>
        <strain evidence="8 9">NM82_D38</strain>
    </source>
</reference>
<accession>A0A6L6YJM5</accession>
<organism evidence="8 9">
    <name type="scientific">Parasutterella muris</name>
    <dbReference type="NCBI Taxonomy" id="2565572"/>
    <lineage>
        <taxon>Bacteria</taxon>
        <taxon>Pseudomonadati</taxon>
        <taxon>Pseudomonadota</taxon>
        <taxon>Betaproteobacteria</taxon>
        <taxon>Burkholderiales</taxon>
        <taxon>Sutterellaceae</taxon>
        <taxon>Parasutterella</taxon>
    </lineage>
</organism>
<evidence type="ECO:0000256" key="1">
    <source>
        <dbReference type="ARBA" id="ARBA00006594"/>
    </source>
</evidence>
<dbReference type="PROSITE" id="PS00092">
    <property type="entry name" value="N6_MTASE"/>
    <property type="match status" value="2"/>
</dbReference>
<evidence type="ECO:0000256" key="7">
    <source>
        <dbReference type="RuleBase" id="RU361257"/>
    </source>
</evidence>
<evidence type="ECO:0000313" key="8">
    <source>
        <dbReference type="EMBL" id="MVX57867.1"/>
    </source>
</evidence>
<comment type="caution">
    <text evidence="8">The sequence shown here is derived from an EMBL/GenBank/DDBJ whole genome shotgun (WGS) entry which is preliminary data.</text>
</comment>
<protein>
    <recommendedName>
        <fullName evidence="2 7">Site-specific DNA-methyltransferase (adenine-specific)</fullName>
        <ecNumber evidence="2 7">2.1.1.72</ecNumber>
    </recommendedName>
</protein>
<dbReference type="EMBL" id="WSRP01000052">
    <property type="protein sequence ID" value="MVX57867.1"/>
    <property type="molecule type" value="Genomic_DNA"/>
</dbReference>
<dbReference type="NCBIfam" id="TIGR00571">
    <property type="entry name" value="dam"/>
    <property type="match status" value="1"/>
</dbReference>
<comment type="similarity">
    <text evidence="1 7">Belongs to the N(4)/N(6)-methyltransferase family.</text>
</comment>
<dbReference type="Gene3D" id="3.40.50.150">
    <property type="entry name" value="Vaccinia Virus protein VP39"/>
    <property type="match status" value="3"/>
</dbReference>
<evidence type="ECO:0000256" key="3">
    <source>
        <dbReference type="ARBA" id="ARBA00022603"/>
    </source>
</evidence>
<dbReference type="EC" id="2.1.1.72" evidence="2 7"/>
<dbReference type="Pfam" id="PF02086">
    <property type="entry name" value="MethyltransfD12"/>
    <property type="match status" value="2"/>
</dbReference>
<evidence type="ECO:0000256" key="6">
    <source>
        <dbReference type="ARBA" id="ARBA00047942"/>
    </source>
</evidence>
<evidence type="ECO:0000256" key="5">
    <source>
        <dbReference type="ARBA" id="ARBA00022691"/>
    </source>
</evidence>
<dbReference type="InterPro" id="IPR012327">
    <property type="entry name" value="MeTrfase_D12"/>
</dbReference>
<dbReference type="PANTHER" id="PTHR30481">
    <property type="entry name" value="DNA ADENINE METHYLASE"/>
    <property type="match status" value="1"/>
</dbReference>
<dbReference type="PRINTS" id="PR00505">
    <property type="entry name" value="D12N6MTFRASE"/>
</dbReference>
<keyword evidence="3 7" id="KW-0489">Methyltransferase</keyword>
<dbReference type="AlphaFoldDB" id="A0A6L6YJM5"/>
<dbReference type="InterPro" id="IPR002052">
    <property type="entry name" value="DNA_methylase_N6_adenine_CS"/>
</dbReference>
<sequence>MKVKPGEIKKTETSTPDSADTGIKPILKWAGGKTQLLPFLIKHVPSDFGTYIEPFIGGGALFFHLSPKKAIISDSNVELINLYRVIAKSPIQLIKMLSNFKNERDFYYEVRSQKVENLDPIEAAARTIYLNKTCFNGLYRVNRQGQFNTPYGSYKRTSFIDETNLIHASNLLKRATILEGDFQEVVQEFARPKDFVFFDPPYLPVSKFADFNRYTKETFTLEDQQRLATLAERLSENGVHVLLTNSTAPLVFDLYKEFGKEVVQTKRYISKTSETRKGEDSIIFPINEKKCSIEKITNRSLLPWEEQIALFPSSRYMGSKSKLVPNLASIFQELSFNSAIDLFCGSSSVGYLLKSLGKKVLSNDYMVMNQLQAKAIVENSNILLPDEKALQLLVPPILSDNFISENFKGLYFSDEDNKQIDILRTNIAMLKNEFEYAIAKSSLIRAALKKRPRGIFTFTGFRYDDGRLDLRKSIFEHFLEGVKIFNQAVFDNGCENRAFCEDAMHFSKDADLVYMDPPYCSRFSDNEYVRRYHFLEGLARDWNGVEIQQHTKTKKFRSYPTPFSNKVSVYTAFESLIAKHKEKIIILSYSSNSLPTKEEIKEMFEKQEKDVSIFEIDHKYSCGNQGHKTGDNKNNAKEFVFVAR</sequence>
<dbReference type="GO" id="GO:0009007">
    <property type="term" value="F:site-specific DNA-methyltransferase (adenine-specific) activity"/>
    <property type="evidence" value="ECO:0007669"/>
    <property type="project" value="UniProtKB-UniRule"/>
</dbReference>
<keyword evidence="9" id="KW-1185">Reference proteome</keyword>
<proteinExistence type="inferred from homology"/>
<evidence type="ECO:0000256" key="4">
    <source>
        <dbReference type="ARBA" id="ARBA00022679"/>
    </source>
</evidence>
<dbReference type="Gene3D" id="1.10.1020.10">
    <property type="entry name" value="Adenine-specific Methyltransferase, Domain 2"/>
    <property type="match status" value="1"/>
</dbReference>
<dbReference type="GO" id="GO:0043565">
    <property type="term" value="F:sequence-specific DNA binding"/>
    <property type="evidence" value="ECO:0007669"/>
    <property type="project" value="TreeGrafter"/>
</dbReference>
<comment type="catalytic activity">
    <reaction evidence="6 7">
        <text>a 2'-deoxyadenosine in DNA + S-adenosyl-L-methionine = an N(6)-methyl-2'-deoxyadenosine in DNA + S-adenosyl-L-homocysteine + H(+)</text>
        <dbReference type="Rhea" id="RHEA:15197"/>
        <dbReference type="Rhea" id="RHEA-COMP:12418"/>
        <dbReference type="Rhea" id="RHEA-COMP:12419"/>
        <dbReference type="ChEBI" id="CHEBI:15378"/>
        <dbReference type="ChEBI" id="CHEBI:57856"/>
        <dbReference type="ChEBI" id="CHEBI:59789"/>
        <dbReference type="ChEBI" id="CHEBI:90615"/>
        <dbReference type="ChEBI" id="CHEBI:90616"/>
        <dbReference type="EC" id="2.1.1.72"/>
    </reaction>
</comment>
<dbReference type="InterPro" id="IPR029063">
    <property type="entry name" value="SAM-dependent_MTases_sf"/>
</dbReference>
<dbReference type="Proteomes" id="UP000472580">
    <property type="component" value="Unassembled WGS sequence"/>
</dbReference>
<gene>
    <name evidence="8" type="ORF">E5987_11795</name>
</gene>
<dbReference type="SUPFAM" id="SSF53335">
    <property type="entry name" value="S-adenosyl-L-methionine-dependent methyltransferases"/>
    <property type="match status" value="2"/>
</dbReference>
<dbReference type="PANTHER" id="PTHR30481:SF3">
    <property type="entry name" value="DNA ADENINE METHYLASE"/>
    <property type="match status" value="1"/>
</dbReference>
<dbReference type="OrthoDB" id="9805629at2"/>
<evidence type="ECO:0000256" key="2">
    <source>
        <dbReference type="ARBA" id="ARBA00011900"/>
    </source>
</evidence>
<name>A0A6L6YJM5_9BURK</name>
<dbReference type="GO" id="GO:0006298">
    <property type="term" value="P:mismatch repair"/>
    <property type="evidence" value="ECO:0007669"/>
    <property type="project" value="TreeGrafter"/>
</dbReference>